<sequence>MTAEPVGSALRGNGVLISGGASGLGAEVADLMTSYGGQVTILDLTSNGHPSAQHVGGDVRDFDACLAAAKTAAQAPRGLRLVVACAGIVGPERLLPKTGEPQASDSFARVLDINMLGTLNLLRAGAAVMALNKPDIDGHRGVCVLTSSVSATEGQVGQVAYAASKAGVAGMTLAAACDLADRGIRVVSIAPGVFATPMYNEQVSGKARAGIESQLLFPKRPGHPAEFASMVAYTATNKMLNGVTIRLDGGIRMNAR</sequence>
<dbReference type="Proteomes" id="UP000293342">
    <property type="component" value="Unassembled WGS sequence"/>
</dbReference>
<dbReference type="PROSITE" id="PS00061">
    <property type="entry name" value="ADH_SHORT"/>
    <property type="match status" value="1"/>
</dbReference>
<gene>
    <name evidence="4" type="ORF">E0H75_40215</name>
</gene>
<comment type="caution">
    <text evidence="4">The sequence shown here is derived from an EMBL/GenBank/DDBJ whole genome shotgun (WGS) entry which is preliminary data.</text>
</comment>
<dbReference type="SMART" id="SM00822">
    <property type="entry name" value="PKS_KR"/>
    <property type="match status" value="1"/>
</dbReference>
<dbReference type="InterPro" id="IPR036291">
    <property type="entry name" value="NAD(P)-bd_dom_sf"/>
</dbReference>
<dbReference type="InterPro" id="IPR020904">
    <property type="entry name" value="Sc_DH/Rdtase_CS"/>
</dbReference>
<evidence type="ECO:0000259" key="3">
    <source>
        <dbReference type="SMART" id="SM00822"/>
    </source>
</evidence>
<dbReference type="SUPFAM" id="SSF51735">
    <property type="entry name" value="NAD(P)-binding Rossmann-fold domains"/>
    <property type="match status" value="1"/>
</dbReference>
<dbReference type="InterPro" id="IPR057326">
    <property type="entry name" value="KR_dom"/>
</dbReference>
<keyword evidence="5" id="KW-1185">Reference proteome</keyword>
<evidence type="ECO:0000313" key="4">
    <source>
        <dbReference type="EMBL" id="TCC37390.1"/>
    </source>
</evidence>
<dbReference type="OrthoDB" id="9795647at2"/>
<protein>
    <submittedName>
        <fullName evidence="4">SDR family NAD(P)-dependent oxidoreductase</fullName>
    </submittedName>
</protein>
<dbReference type="Pfam" id="PF00106">
    <property type="entry name" value="adh_short"/>
    <property type="match status" value="1"/>
</dbReference>
<proteinExistence type="inferred from homology"/>
<dbReference type="Gene3D" id="3.40.50.720">
    <property type="entry name" value="NAD(P)-binding Rossmann-like Domain"/>
    <property type="match status" value="1"/>
</dbReference>
<dbReference type="AlphaFoldDB" id="A0A4R0IWW5"/>
<reference evidence="4 5" key="1">
    <citation type="submission" date="2019-02" db="EMBL/GenBank/DDBJ databases">
        <title>Kribbella capetownensis sp. nov. and Kribbella speibonae sp. nov., isolated from soil.</title>
        <authorList>
            <person name="Curtis S.M."/>
            <person name="Norton I."/>
            <person name="Everest G.J."/>
            <person name="Meyers P.R."/>
        </authorList>
    </citation>
    <scope>NUCLEOTIDE SEQUENCE [LARGE SCALE GENOMIC DNA]</scope>
    <source>
        <strain evidence="4 5">YM53</strain>
    </source>
</reference>
<keyword evidence="2" id="KW-0560">Oxidoreductase</keyword>
<accession>A0A4R0IWW5</accession>
<dbReference type="GO" id="GO:0016491">
    <property type="term" value="F:oxidoreductase activity"/>
    <property type="evidence" value="ECO:0007669"/>
    <property type="project" value="UniProtKB-KW"/>
</dbReference>
<dbReference type="PRINTS" id="PR00081">
    <property type="entry name" value="GDHRDH"/>
</dbReference>
<evidence type="ECO:0000256" key="1">
    <source>
        <dbReference type="ARBA" id="ARBA00006484"/>
    </source>
</evidence>
<organism evidence="4 5">
    <name type="scientific">Kribbella capetownensis</name>
    <dbReference type="NCBI Taxonomy" id="1572659"/>
    <lineage>
        <taxon>Bacteria</taxon>
        <taxon>Bacillati</taxon>
        <taxon>Actinomycetota</taxon>
        <taxon>Actinomycetes</taxon>
        <taxon>Propionibacteriales</taxon>
        <taxon>Kribbellaceae</taxon>
        <taxon>Kribbella</taxon>
    </lineage>
</organism>
<feature type="domain" description="Ketoreductase" evidence="3">
    <location>
        <begin position="14"/>
        <end position="197"/>
    </location>
</feature>
<dbReference type="PANTHER" id="PTHR43658:SF8">
    <property type="entry name" value="17-BETA-HYDROXYSTEROID DEHYDROGENASE 14-RELATED"/>
    <property type="match status" value="1"/>
</dbReference>
<dbReference type="PANTHER" id="PTHR43658">
    <property type="entry name" value="SHORT-CHAIN DEHYDROGENASE/REDUCTASE"/>
    <property type="match status" value="1"/>
</dbReference>
<dbReference type="EMBL" id="SJKD01000015">
    <property type="protein sequence ID" value="TCC37390.1"/>
    <property type="molecule type" value="Genomic_DNA"/>
</dbReference>
<dbReference type="InterPro" id="IPR002347">
    <property type="entry name" value="SDR_fam"/>
</dbReference>
<evidence type="ECO:0000313" key="5">
    <source>
        <dbReference type="Proteomes" id="UP000293342"/>
    </source>
</evidence>
<name>A0A4R0IWW5_9ACTN</name>
<comment type="similarity">
    <text evidence="1">Belongs to the short-chain dehydrogenases/reductases (SDR) family.</text>
</comment>
<evidence type="ECO:0000256" key="2">
    <source>
        <dbReference type="ARBA" id="ARBA00023002"/>
    </source>
</evidence>